<keyword evidence="8" id="KW-0413">Isomerase</keyword>
<dbReference type="InterPro" id="IPR004800">
    <property type="entry name" value="KdsD/KpsF-type"/>
</dbReference>
<evidence type="ECO:0000256" key="5">
    <source>
        <dbReference type="PROSITE-ProRule" id="PRU00703"/>
    </source>
</evidence>
<dbReference type="PANTHER" id="PTHR42745">
    <property type="match status" value="1"/>
</dbReference>
<evidence type="ECO:0000259" key="7">
    <source>
        <dbReference type="PROSITE" id="PS51464"/>
    </source>
</evidence>
<accession>A0ABU7LQD0</accession>
<comment type="caution">
    <text evidence="8">The sequence shown here is derived from an EMBL/GenBank/DDBJ whole genome shotgun (WGS) entry which is preliminary data.</text>
</comment>
<dbReference type="NCBIfam" id="TIGR00393">
    <property type="entry name" value="kpsF"/>
    <property type="match status" value="1"/>
</dbReference>
<dbReference type="PANTHER" id="PTHR42745:SF1">
    <property type="entry name" value="ARABINOSE 5-PHOSPHATE ISOMERASE KDSD"/>
    <property type="match status" value="1"/>
</dbReference>
<evidence type="ECO:0000256" key="4">
    <source>
        <dbReference type="PIRNR" id="PIRNR004692"/>
    </source>
</evidence>
<dbReference type="Pfam" id="PF00571">
    <property type="entry name" value="CBS"/>
    <property type="match status" value="2"/>
</dbReference>
<comment type="similarity">
    <text evidence="1 4">Belongs to the SIS family. GutQ/KpsF subfamily.</text>
</comment>
<dbReference type="Gene3D" id="3.40.50.10490">
    <property type="entry name" value="Glucose-6-phosphate isomerase like protein, domain 1"/>
    <property type="match status" value="1"/>
</dbReference>
<keyword evidence="2" id="KW-0677">Repeat</keyword>
<dbReference type="Pfam" id="PF01380">
    <property type="entry name" value="SIS"/>
    <property type="match status" value="1"/>
</dbReference>
<dbReference type="PROSITE" id="PS51464">
    <property type="entry name" value="SIS"/>
    <property type="match status" value="1"/>
</dbReference>
<keyword evidence="3 5" id="KW-0129">CBS domain</keyword>
<proteinExistence type="inferred from homology"/>
<evidence type="ECO:0000313" key="9">
    <source>
        <dbReference type="Proteomes" id="UP001354971"/>
    </source>
</evidence>
<dbReference type="InterPro" id="IPR035474">
    <property type="entry name" value="SIS_Kpsf"/>
</dbReference>
<evidence type="ECO:0000313" key="8">
    <source>
        <dbReference type="EMBL" id="MEE2525841.1"/>
    </source>
</evidence>
<dbReference type="Gene3D" id="3.10.580.10">
    <property type="entry name" value="CBS-domain"/>
    <property type="match status" value="1"/>
</dbReference>
<evidence type="ECO:0000256" key="3">
    <source>
        <dbReference type="ARBA" id="ARBA00023122"/>
    </source>
</evidence>
<name>A0ABU7LQD0_9PROT</name>
<dbReference type="RefSeq" id="WP_330198504.1">
    <property type="nucleotide sequence ID" value="NZ_JAZDRP010000003.1"/>
</dbReference>
<dbReference type="CDD" id="cd05014">
    <property type="entry name" value="SIS_Kpsf"/>
    <property type="match status" value="1"/>
</dbReference>
<dbReference type="PIRSF" id="PIRSF004692">
    <property type="entry name" value="KdsD_KpsF"/>
    <property type="match status" value="1"/>
</dbReference>
<feature type="domain" description="SIS" evidence="7">
    <location>
        <begin position="35"/>
        <end position="178"/>
    </location>
</feature>
<evidence type="ECO:0000259" key="6">
    <source>
        <dbReference type="PROSITE" id="PS51371"/>
    </source>
</evidence>
<evidence type="ECO:0000256" key="1">
    <source>
        <dbReference type="ARBA" id="ARBA00008165"/>
    </source>
</evidence>
<feature type="domain" description="CBS" evidence="6">
    <location>
        <begin position="268"/>
        <end position="321"/>
    </location>
</feature>
<dbReference type="InterPro" id="IPR050986">
    <property type="entry name" value="GutQ/KpsF_isomerases"/>
</dbReference>
<dbReference type="InterPro" id="IPR001347">
    <property type="entry name" value="SIS_dom"/>
</dbReference>
<organism evidence="8 9">
    <name type="scientific">Hyphobacterium lacteum</name>
    <dbReference type="NCBI Taxonomy" id="3116575"/>
    <lineage>
        <taxon>Bacteria</taxon>
        <taxon>Pseudomonadati</taxon>
        <taxon>Pseudomonadota</taxon>
        <taxon>Alphaproteobacteria</taxon>
        <taxon>Maricaulales</taxon>
        <taxon>Maricaulaceae</taxon>
        <taxon>Hyphobacterium</taxon>
    </lineage>
</organism>
<keyword evidence="9" id="KW-1185">Reference proteome</keyword>
<reference evidence="8 9" key="1">
    <citation type="submission" date="2024-01" db="EMBL/GenBank/DDBJ databases">
        <title>Hyphobacterium bacterium isolated from marine sediment.</title>
        <authorList>
            <person name="Zhao S."/>
        </authorList>
    </citation>
    <scope>NUCLEOTIDE SEQUENCE [LARGE SCALE GENOMIC DNA]</scope>
    <source>
        <strain evidence="9">HN65</strain>
    </source>
</reference>
<dbReference type="EMBL" id="JAZDRP010000003">
    <property type="protein sequence ID" value="MEE2525841.1"/>
    <property type="molecule type" value="Genomic_DNA"/>
</dbReference>
<dbReference type="InterPro" id="IPR000644">
    <property type="entry name" value="CBS_dom"/>
</dbReference>
<dbReference type="InterPro" id="IPR046348">
    <property type="entry name" value="SIS_dom_sf"/>
</dbReference>
<sequence length="321" mass="33277">MTQTSALDVARRVIRLEQEGLEQMAAGLDDGFATIVAMLTGLKGRVICAGVGKSGHVARKIAATLASTGTPSQFVHPTEASHGDLGMITPDDAVLALSKSGETRELGDIMAYCRRFGTPLIGMTCGADSALAKASDHLLLVPDAPEACAETRAPTTSTTLMMALGDALAVALLEARGFTARDFKTYHPGGALGAALATVGDLMHGGEELPVIGDDARMSEALIEISAKSLGCVGICNGEGALSGMITDGDLRRHMGPDLLDQPVTEVMTRDPKTVSPATLAADALRQMTAGNVKITQLFALENGKPVGLLHIHDLLRAGVK</sequence>
<dbReference type="GO" id="GO:0016853">
    <property type="term" value="F:isomerase activity"/>
    <property type="evidence" value="ECO:0007669"/>
    <property type="project" value="UniProtKB-KW"/>
</dbReference>
<dbReference type="Proteomes" id="UP001354971">
    <property type="component" value="Unassembled WGS sequence"/>
</dbReference>
<dbReference type="InterPro" id="IPR046342">
    <property type="entry name" value="CBS_dom_sf"/>
</dbReference>
<dbReference type="CDD" id="cd04604">
    <property type="entry name" value="CBS_pair_SIS_assoc"/>
    <property type="match status" value="1"/>
</dbReference>
<dbReference type="PROSITE" id="PS51371">
    <property type="entry name" value="CBS"/>
    <property type="match status" value="1"/>
</dbReference>
<gene>
    <name evidence="8" type="ORF">V0U79_05640</name>
</gene>
<evidence type="ECO:0000256" key="2">
    <source>
        <dbReference type="ARBA" id="ARBA00022737"/>
    </source>
</evidence>
<dbReference type="SUPFAM" id="SSF53697">
    <property type="entry name" value="SIS domain"/>
    <property type="match status" value="1"/>
</dbReference>
<protein>
    <submittedName>
        <fullName evidence="8">KpsF/GutQ family sugar-phosphate isomerase</fullName>
    </submittedName>
</protein>